<protein>
    <submittedName>
        <fullName evidence="1">Uncharacterized protein</fullName>
    </submittedName>
</protein>
<organism evidence="1 2">
    <name type="scientific">Diphasiastrum complanatum</name>
    <name type="common">Issler's clubmoss</name>
    <name type="synonym">Lycopodium complanatum</name>
    <dbReference type="NCBI Taxonomy" id="34168"/>
    <lineage>
        <taxon>Eukaryota</taxon>
        <taxon>Viridiplantae</taxon>
        <taxon>Streptophyta</taxon>
        <taxon>Embryophyta</taxon>
        <taxon>Tracheophyta</taxon>
        <taxon>Lycopodiopsida</taxon>
        <taxon>Lycopodiales</taxon>
        <taxon>Lycopodiaceae</taxon>
        <taxon>Lycopodioideae</taxon>
        <taxon>Diphasiastrum</taxon>
    </lineage>
</organism>
<keyword evidence="2" id="KW-1185">Reference proteome</keyword>
<dbReference type="EMBL" id="CM055105">
    <property type="protein sequence ID" value="KAJ7532198.1"/>
    <property type="molecule type" value="Genomic_DNA"/>
</dbReference>
<comment type="caution">
    <text evidence="1">The sequence shown here is derived from an EMBL/GenBank/DDBJ whole genome shotgun (WGS) entry which is preliminary data.</text>
</comment>
<reference evidence="2" key="1">
    <citation type="journal article" date="2024" name="Proc. Natl. Acad. Sci. U.S.A.">
        <title>Extraordinary preservation of gene collinearity over three hundred million years revealed in homosporous lycophytes.</title>
        <authorList>
            <person name="Li C."/>
            <person name="Wickell D."/>
            <person name="Kuo L.Y."/>
            <person name="Chen X."/>
            <person name="Nie B."/>
            <person name="Liao X."/>
            <person name="Peng D."/>
            <person name="Ji J."/>
            <person name="Jenkins J."/>
            <person name="Williams M."/>
            <person name="Shu S."/>
            <person name="Plott C."/>
            <person name="Barry K."/>
            <person name="Rajasekar S."/>
            <person name="Grimwood J."/>
            <person name="Han X."/>
            <person name="Sun S."/>
            <person name="Hou Z."/>
            <person name="He W."/>
            <person name="Dai G."/>
            <person name="Sun C."/>
            <person name="Schmutz J."/>
            <person name="Leebens-Mack J.H."/>
            <person name="Li F.W."/>
            <person name="Wang L."/>
        </authorList>
    </citation>
    <scope>NUCLEOTIDE SEQUENCE [LARGE SCALE GENOMIC DNA]</scope>
    <source>
        <strain evidence="2">cv. PW_Plant_1</strain>
    </source>
</reference>
<accession>A0ACC2BQV6</accession>
<sequence length="370" mass="41307">MAVKQHSDRRNAKGRSSSPLHSVNKDGRPYRGVRMRRWGKWVSEIREPHKRSRIWLGSFPTADMAARAYDAALMFLRGPSATFNFPESLPDLPYEPNVSPKFIQAAAAAAANKEPQPHSSQLTPVSSDNDSASSLEDSTASHSLSSDALCPDEIDNDEMTELYMSVNHFPEEIGKTDDIDCDEMMAELSTLLQHFGDETEKTDDIECPEIAKLSTSLEHSRGEAEKIDEIECDEMADLSTLLQHFRDETEKTDEIDCPEIAELSTSLEHSRDETEKINGIDCKEMAELSTSFEHFRDETENIGAAIDRFLFLPPLPDPQGFASEITSMANLPDLFSNLTQALISSTPCLSSEDSCSYEDSSPFNELLLWN</sequence>
<gene>
    <name evidence="1" type="ORF">O6H91_14G076300</name>
</gene>
<evidence type="ECO:0000313" key="1">
    <source>
        <dbReference type="EMBL" id="KAJ7532198.1"/>
    </source>
</evidence>
<proteinExistence type="predicted"/>
<evidence type="ECO:0000313" key="2">
    <source>
        <dbReference type="Proteomes" id="UP001162992"/>
    </source>
</evidence>
<dbReference type="Proteomes" id="UP001162992">
    <property type="component" value="Chromosome 14"/>
</dbReference>
<name>A0ACC2BQV6_DIPCM</name>